<evidence type="ECO:0000313" key="3">
    <source>
        <dbReference type="Proteomes" id="UP000188947"/>
    </source>
</evidence>
<dbReference type="OrthoDB" id="8434905at2"/>
<dbReference type="AlphaFoldDB" id="A0A1T3FLC6"/>
<name>A0A1T3FLC6_ELIME</name>
<organism evidence="2 3">
    <name type="scientific">Elizabethkingia meningoseptica</name>
    <name type="common">Chryseobacterium meningosepticum</name>
    <dbReference type="NCBI Taxonomy" id="238"/>
    <lineage>
        <taxon>Bacteria</taxon>
        <taxon>Pseudomonadati</taxon>
        <taxon>Bacteroidota</taxon>
        <taxon>Flavobacteriia</taxon>
        <taxon>Flavobacteriales</taxon>
        <taxon>Weeksellaceae</taxon>
        <taxon>Elizabethkingia</taxon>
    </lineage>
</organism>
<keyword evidence="3" id="KW-1185">Reference proteome</keyword>
<dbReference type="Proteomes" id="UP000188947">
    <property type="component" value="Unassembled WGS sequence"/>
</dbReference>
<gene>
    <name evidence="2" type="ORF">BMF97_08515</name>
</gene>
<dbReference type="EMBL" id="MPOG01000008">
    <property type="protein sequence ID" value="OOH96431.1"/>
    <property type="molecule type" value="Genomic_DNA"/>
</dbReference>
<protein>
    <submittedName>
        <fullName evidence="2">Uncharacterized protein</fullName>
    </submittedName>
</protein>
<keyword evidence="1" id="KW-0175">Coiled coil</keyword>
<comment type="caution">
    <text evidence="2">The sequence shown here is derived from an EMBL/GenBank/DDBJ whole genome shotgun (WGS) entry which is preliminary data.</text>
</comment>
<dbReference type="STRING" id="238.BBD35_13605"/>
<reference evidence="2 3" key="1">
    <citation type="submission" date="2016-11" db="EMBL/GenBank/DDBJ databases">
        <title>Genome sequence and comparative genomic analysis of clinical strain Elizabethkingia meningoseptica 61421 PRCM.</title>
        <authorList>
            <person name="Wang M."/>
            <person name="Hu S."/>
            <person name="Cao L."/>
            <person name="Jiang T."/>
            <person name="Zhou Y."/>
            <person name="Ming D."/>
        </authorList>
    </citation>
    <scope>NUCLEOTIDE SEQUENCE [LARGE SCALE GENOMIC DNA]</scope>
    <source>
        <strain evidence="2 3">61421 PRCM</strain>
    </source>
</reference>
<accession>A0A1T3FLC6</accession>
<feature type="coiled-coil region" evidence="1">
    <location>
        <begin position="1"/>
        <end position="29"/>
    </location>
</feature>
<evidence type="ECO:0000256" key="1">
    <source>
        <dbReference type="SAM" id="Coils"/>
    </source>
</evidence>
<evidence type="ECO:0000313" key="2">
    <source>
        <dbReference type="EMBL" id="OOH96431.1"/>
    </source>
</evidence>
<proteinExistence type="predicted"/>
<sequence length="343" mass="41035">MKEVNDTQKEFIKALREEEKEELEKHSSEISTFKEFMKKKGVELTDSNFNFYRTTGIIASYPNIVGLLHEILVNDKEGLMNFDDLSRNFIKKPFINGYLYGENFMLMANSYFRRGFHEINNYAPRFIELFWNFTDADIDAYISLDMDRVRINVNDLVYMEFDTWYGAQFNNKIDLIPDGVVKLRPPMDLESHHISFFFKNAYSLDIKWATKDNIKSFQAEEFKTEEVKIEKNGIEYYPVRYIHAEYDIEKGYFRHFDGAIHFYTESEYYRRRDSDFNYNNKNQGHIKTLSQKLFKMNGIVDVNTWTKYSSHFFTGNPLVFEYFEGKYPDNINEILEKIRLTDE</sequence>
<dbReference type="RefSeq" id="WP_139351750.1">
    <property type="nucleotide sequence ID" value="NZ_CP016378.1"/>
</dbReference>